<dbReference type="PANTHER" id="PTHR34153">
    <property type="entry name" value="SI:CH211-262H13.3-RELATED-RELATED"/>
    <property type="match status" value="1"/>
</dbReference>
<feature type="domain" description="DUF4806" evidence="2">
    <location>
        <begin position="180"/>
        <end position="269"/>
    </location>
</feature>
<dbReference type="Proteomes" id="UP001591681">
    <property type="component" value="Unassembled WGS sequence"/>
</dbReference>
<feature type="coiled-coil region" evidence="1">
    <location>
        <begin position="135"/>
        <end position="162"/>
    </location>
</feature>
<accession>A0ABD1J3G0</accession>
<protein>
    <recommendedName>
        <fullName evidence="2">DUF4806 domain-containing protein</fullName>
    </recommendedName>
</protein>
<sequence length="307" mass="34042">MKQWCIVQFGNGDTEVVPRSWVQEDKVFWPPYPLKDTAKVRAAIKRRDEPCEGWQTFTPVRVLISRAPASTTPQAFHSLQPPSSSSPMGYQFLQSPAMLPFAEDFPAMAHLAQMPGPLQPGPTPFQGLSPEDVALQKLLAMVTELSSEVKELRKEFRVFQQSFRCCQPVGVVGQLVALADGVEMPIRSLEEFDHAEASLQTPEACKAMVTRLLVVGGTSLESRVRRVLSLVLTNEVASALNWAGKKMKEEQKQKRAFKHTKICKCIYDALTQQLGASMDDYAFGQAVQKWLRYAPDRDGGTGRGGAS</sequence>
<evidence type="ECO:0000313" key="4">
    <source>
        <dbReference type="Proteomes" id="UP001591681"/>
    </source>
</evidence>
<evidence type="ECO:0000259" key="2">
    <source>
        <dbReference type="Pfam" id="PF16064"/>
    </source>
</evidence>
<keyword evidence="1" id="KW-0175">Coiled coil</keyword>
<name>A0ABD1J3G0_9TELE</name>
<dbReference type="Pfam" id="PF16064">
    <property type="entry name" value="DUF4806"/>
    <property type="match status" value="1"/>
</dbReference>
<keyword evidence="4" id="KW-1185">Reference proteome</keyword>
<gene>
    <name evidence="3" type="ORF">ACEWY4_023571</name>
</gene>
<dbReference type="AlphaFoldDB" id="A0ABD1J3G0"/>
<dbReference type="EMBL" id="JBHFQA010000020">
    <property type="protein sequence ID" value="KAL2081718.1"/>
    <property type="molecule type" value="Genomic_DNA"/>
</dbReference>
<comment type="caution">
    <text evidence="3">The sequence shown here is derived from an EMBL/GenBank/DDBJ whole genome shotgun (WGS) entry which is preliminary data.</text>
</comment>
<reference evidence="3 4" key="1">
    <citation type="submission" date="2024-09" db="EMBL/GenBank/DDBJ databases">
        <title>A chromosome-level genome assembly of Gray's grenadier anchovy, Coilia grayii.</title>
        <authorList>
            <person name="Fu Z."/>
        </authorList>
    </citation>
    <scope>NUCLEOTIDE SEQUENCE [LARGE SCALE GENOMIC DNA]</scope>
    <source>
        <strain evidence="3">G4</strain>
        <tissue evidence="3">Muscle</tissue>
    </source>
</reference>
<evidence type="ECO:0000313" key="3">
    <source>
        <dbReference type="EMBL" id="KAL2081718.1"/>
    </source>
</evidence>
<proteinExistence type="predicted"/>
<dbReference type="InterPro" id="IPR032071">
    <property type="entry name" value="DUF4806"/>
</dbReference>
<organism evidence="3 4">
    <name type="scientific">Coilia grayii</name>
    <name type="common">Gray's grenadier anchovy</name>
    <dbReference type="NCBI Taxonomy" id="363190"/>
    <lineage>
        <taxon>Eukaryota</taxon>
        <taxon>Metazoa</taxon>
        <taxon>Chordata</taxon>
        <taxon>Craniata</taxon>
        <taxon>Vertebrata</taxon>
        <taxon>Euteleostomi</taxon>
        <taxon>Actinopterygii</taxon>
        <taxon>Neopterygii</taxon>
        <taxon>Teleostei</taxon>
        <taxon>Clupei</taxon>
        <taxon>Clupeiformes</taxon>
        <taxon>Clupeoidei</taxon>
        <taxon>Engraulidae</taxon>
        <taxon>Coilinae</taxon>
        <taxon>Coilia</taxon>
    </lineage>
</organism>
<dbReference type="PANTHER" id="PTHR34153:SF2">
    <property type="entry name" value="SI:CH211-262H13.3-RELATED"/>
    <property type="match status" value="1"/>
</dbReference>
<evidence type="ECO:0000256" key="1">
    <source>
        <dbReference type="SAM" id="Coils"/>
    </source>
</evidence>